<protein>
    <submittedName>
        <fullName evidence="2">Uncharacterized protein</fullName>
    </submittedName>
</protein>
<comment type="caution">
    <text evidence="2">The sequence shown here is derived from an EMBL/GenBank/DDBJ whole genome shotgun (WGS) entry which is preliminary data.</text>
</comment>
<dbReference type="EMBL" id="AOPY01001682">
    <property type="protein sequence ID" value="EPJ34754.1"/>
    <property type="molecule type" value="Genomic_DNA"/>
</dbReference>
<evidence type="ECO:0000256" key="1">
    <source>
        <dbReference type="SAM" id="MobiDB-lite"/>
    </source>
</evidence>
<gene>
    <name evidence="2" type="ORF">STAFG_8181</name>
</gene>
<feature type="compositionally biased region" description="Basic and acidic residues" evidence="1">
    <location>
        <begin position="124"/>
        <end position="140"/>
    </location>
</feature>
<dbReference type="HOGENOM" id="CLU_1133063_0_0_11"/>
<keyword evidence="3" id="KW-1185">Reference proteome</keyword>
<evidence type="ECO:0000313" key="2">
    <source>
        <dbReference type="EMBL" id="EPJ34754.1"/>
    </source>
</evidence>
<dbReference type="Proteomes" id="UP000015001">
    <property type="component" value="Unassembled WGS sequence"/>
</dbReference>
<feature type="region of interest" description="Disordered" evidence="1">
    <location>
        <begin position="1"/>
        <end position="175"/>
    </location>
</feature>
<accession>S4NA71</accession>
<organism evidence="2 3">
    <name type="scientific">Streptomyces afghaniensis 772</name>
    <dbReference type="NCBI Taxonomy" id="1283301"/>
    <lineage>
        <taxon>Bacteria</taxon>
        <taxon>Bacillati</taxon>
        <taxon>Actinomycetota</taxon>
        <taxon>Actinomycetes</taxon>
        <taxon>Kitasatosporales</taxon>
        <taxon>Streptomycetaceae</taxon>
        <taxon>Streptomyces</taxon>
    </lineage>
</organism>
<evidence type="ECO:0000313" key="3">
    <source>
        <dbReference type="Proteomes" id="UP000015001"/>
    </source>
</evidence>
<dbReference type="PATRIC" id="fig|1283301.3.peg.8120"/>
<sequence>MPASSVRRARACSVGRFTVPPRDPSVRLRDPSRGRPASGKPVGTRSLLTRAAAHPASHRSWVGTPPGPGPSRGKKPGRIPCVPTAGGVSRARPGGTKSPTAPPRCRGRQQRRRPPVLPLVVQPGERKEVQSHDEGDARGDGHRRRREHERHRLDTQRGGVRRRTGPGGRRSVTRGEYDARDLADCAIRKRYETFEYRSHALRVRRARCSPNRQPAQPPTSPPNWAYTVRPRPDSRRIFRSSHRNH</sequence>
<reference evidence="2 3" key="1">
    <citation type="submission" date="2013-02" db="EMBL/GenBank/DDBJ databases">
        <title>Draft Genome Sequence of Streptomyces afghaniensis, Which Produces Compounds of the Julimycin B-Complex.</title>
        <authorList>
            <person name="Gruening B.A."/>
            <person name="Praeg A."/>
            <person name="Erxleben A."/>
            <person name="Guenther S."/>
            <person name="Fiedler H.-P."/>
            <person name="Goodfellow M."/>
            <person name="Mueller M."/>
        </authorList>
    </citation>
    <scope>NUCLEOTIDE SEQUENCE [LARGE SCALE GENOMIC DNA]</scope>
    <source>
        <strain evidence="2 3">772</strain>
    </source>
</reference>
<name>S4NA71_9ACTN</name>
<dbReference type="AlphaFoldDB" id="S4NA71"/>
<feature type="compositionally biased region" description="Basic and acidic residues" evidence="1">
    <location>
        <begin position="24"/>
        <end position="33"/>
    </location>
</feature>
<feature type="region of interest" description="Disordered" evidence="1">
    <location>
        <begin position="205"/>
        <end position="245"/>
    </location>
</feature>
<feature type="compositionally biased region" description="Basic residues" evidence="1">
    <location>
        <begin position="105"/>
        <end position="114"/>
    </location>
</feature>
<proteinExistence type="predicted"/>